<reference evidence="2" key="1">
    <citation type="journal article" date="2021" name="Nat. Commun.">
        <title>Genetic determinants of endophytism in the Arabidopsis root mycobiome.</title>
        <authorList>
            <person name="Mesny F."/>
            <person name="Miyauchi S."/>
            <person name="Thiergart T."/>
            <person name="Pickel B."/>
            <person name="Atanasova L."/>
            <person name="Karlsson M."/>
            <person name="Huettel B."/>
            <person name="Barry K.W."/>
            <person name="Haridas S."/>
            <person name="Chen C."/>
            <person name="Bauer D."/>
            <person name="Andreopoulos W."/>
            <person name="Pangilinan J."/>
            <person name="LaButti K."/>
            <person name="Riley R."/>
            <person name="Lipzen A."/>
            <person name="Clum A."/>
            <person name="Drula E."/>
            <person name="Henrissat B."/>
            <person name="Kohler A."/>
            <person name="Grigoriev I.V."/>
            <person name="Martin F.M."/>
            <person name="Hacquard S."/>
        </authorList>
    </citation>
    <scope>NUCLEOTIDE SEQUENCE</scope>
    <source>
        <strain evidence="2">MPI-CAGE-CH-0243</strain>
    </source>
</reference>
<gene>
    <name evidence="2" type="ORF">B0J11DRAFT_594105</name>
</gene>
<dbReference type="AlphaFoldDB" id="A0A9P9IDY1"/>
<organism evidence="2 3">
    <name type="scientific">Dendryphion nanum</name>
    <dbReference type="NCBI Taxonomy" id="256645"/>
    <lineage>
        <taxon>Eukaryota</taxon>
        <taxon>Fungi</taxon>
        <taxon>Dikarya</taxon>
        <taxon>Ascomycota</taxon>
        <taxon>Pezizomycotina</taxon>
        <taxon>Dothideomycetes</taxon>
        <taxon>Pleosporomycetidae</taxon>
        <taxon>Pleosporales</taxon>
        <taxon>Torulaceae</taxon>
        <taxon>Dendryphion</taxon>
    </lineage>
</organism>
<comment type="caution">
    <text evidence="2">The sequence shown here is derived from an EMBL/GenBank/DDBJ whole genome shotgun (WGS) entry which is preliminary data.</text>
</comment>
<proteinExistence type="predicted"/>
<dbReference type="EMBL" id="JAGMWT010000015">
    <property type="protein sequence ID" value="KAH7116269.1"/>
    <property type="molecule type" value="Genomic_DNA"/>
</dbReference>
<protein>
    <submittedName>
        <fullName evidence="2">Uncharacterized protein</fullName>
    </submittedName>
</protein>
<feature type="compositionally biased region" description="Basic and acidic residues" evidence="1">
    <location>
        <begin position="180"/>
        <end position="199"/>
    </location>
</feature>
<keyword evidence="3" id="KW-1185">Reference proteome</keyword>
<feature type="non-terminal residue" evidence="2">
    <location>
        <position position="1"/>
    </location>
</feature>
<sequence>HNTFRISQLLRHLNLSNEHLLSNRQRPSITPVLEKQFFYDLNHYNMRTSTAALLLSTIAFSSAFDLNFFQLKGCIGDNKLLSNFTLETGCHSFNEFGPGNESLAVQWSNELDNDYLVMAFADVNCCNGAWNSPSSWGWRDECMHFDGFKSIRVVDPNDINRGGKLWGEPANYECTGEISEEPKKTIPDPKFDFRPGGKN</sequence>
<name>A0A9P9IDY1_9PLEO</name>
<evidence type="ECO:0000313" key="2">
    <source>
        <dbReference type="EMBL" id="KAH7116269.1"/>
    </source>
</evidence>
<evidence type="ECO:0000256" key="1">
    <source>
        <dbReference type="SAM" id="MobiDB-lite"/>
    </source>
</evidence>
<evidence type="ECO:0000313" key="3">
    <source>
        <dbReference type="Proteomes" id="UP000700596"/>
    </source>
</evidence>
<accession>A0A9P9IDY1</accession>
<dbReference type="Proteomes" id="UP000700596">
    <property type="component" value="Unassembled WGS sequence"/>
</dbReference>
<feature type="region of interest" description="Disordered" evidence="1">
    <location>
        <begin position="177"/>
        <end position="199"/>
    </location>
</feature>